<evidence type="ECO:0000256" key="1">
    <source>
        <dbReference type="SAM" id="SignalP"/>
    </source>
</evidence>
<dbReference type="PANTHER" id="PTHR35580">
    <property type="entry name" value="CELL SURFACE GLYCOPROTEIN (S-LAYER PROTEIN)-LIKE PROTEIN"/>
    <property type="match status" value="1"/>
</dbReference>
<dbReference type="Pfam" id="PF13585">
    <property type="entry name" value="CHU_C"/>
    <property type="match status" value="1"/>
</dbReference>
<dbReference type="InterPro" id="IPR026341">
    <property type="entry name" value="T9SS_type_B"/>
</dbReference>
<protein>
    <recommendedName>
        <fullName evidence="4">Bulb-type lectin domain-containing protein</fullName>
    </recommendedName>
</protein>
<organism evidence="2 3">
    <name type="scientific">Flavihumibacter solisilvae</name>
    <dbReference type="NCBI Taxonomy" id="1349421"/>
    <lineage>
        <taxon>Bacteria</taxon>
        <taxon>Pseudomonadati</taxon>
        <taxon>Bacteroidota</taxon>
        <taxon>Chitinophagia</taxon>
        <taxon>Chitinophagales</taxon>
        <taxon>Chitinophagaceae</taxon>
        <taxon>Flavihumibacter</taxon>
    </lineage>
</organism>
<feature type="chain" id="PRO_5002134237" description="Bulb-type lectin domain-containing protein" evidence="1">
    <location>
        <begin position="20"/>
        <end position="811"/>
    </location>
</feature>
<dbReference type="AlphaFoldDB" id="A0A0C1INT8"/>
<evidence type="ECO:0008006" key="4">
    <source>
        <dbReference type="Google" id="ProtNLM"/>
    </source>
</evidence>
<evidence type="ECO:0000313" key="2">
    <source>
        <dbReference type="EMBL" id="KIC95900.1"/>
    </source>
</evidence>
<dbReference type="OrthoDB" id="9765926at2"/>
<evidence type="ECO:0000313" key="3">
    <source>
        <dbReference type="Proteomes" id="UP000031408"/>
    </source>
</evidence>
<dbReference type="Gene3D" id="2.80.10.50">
    <property type="match status" value="1"/>
</dbReference>
<keyword evidence="1" id="KW-0732">Signal</keyword>
<name>A0A0C1INT8_9BACT</name>
<sequence length="811" mass="85946">MNRLLSILFVLATSPLLEAQVTPSVNVSFDWVKQMGGRSNGNFGNYGTDIAIDYSGNIYTIGDFTATADFDPGPGVVNLSIPPGNDEKLNVYILKLTAAGEFAWAKQIGGTGGGGNRVFSSTISLDNAGNVYLSGTFSGTNDFDPGQGSYTLTSFGDRDIFVVKLNEAGNFVWAKQLGGNGDEQPGVATRIDGNGNIYLTGGFPGTVDFDPGPGIFNLASAGSWDIFFVKLDTDGDLVWARQAGGTNEDVGVGLDIDIGGNVYVTGVFHQDADFDPGPSTFTLSASGASDIFVCKLNTAGNFAWAKQIGGTEPADSVESPYSLTVDADGNAIVTGSFASTITIDPGSSNYRLTSLGSFDIFLAKYNAAGNLTWARQIGGASEDAIFELTTDASGNIFAIGQFRDRIDIDPGLCKLEMQASGTDVFIARFNVSGNLSWGKQLGRSDKPDAGTGVSGSSIAVDATGNVLSTGGFGGTVDFDPGSGIVYQTAPVQGDVFIHKMRPCTGSTASNLSIAACSPFTLNCQTYITGGVYTQVIENTSGCDSTITLQLTIRNQNASGEININACSNYEWNGYVLTSTGSYTDTFPSANGCDSIITLHLTINSPVYTTEFKSICQGQQFEGHSTAGTYIDTMVTRNGCDSIRQLELEILQSPAPSLGPDKVLCTGDSITLTPGRFDSYRWPDGSANSSFVARLPGTYGVTVTNLCGSATDQVVVVEGQCEVRFPTAFSPNNDGINESFKVLGNHRFIIFQLQVYNRWGQKIFESTEPDGAWNGKCNGRDQAPGLYTWTCTYTDNTNTYPKKLMGTILLVR</sequence>
<dbReference type="Proteomes" id="UP000031408">
    <property type="component" value="Unassembled WGS sequence"/>
</dbReference>
<proteinExistence type="predicted"/>
<dbReference type="STRING" id="1349421.OI18_03155"/>
<dbReference type="SUPFAM" id="SSF101898">
    <property type="entry name" value="NHL repeat"/>
    <property type="match status" value="1"/>
</dbReference>
<dbReference type="RefSeq" id="WP_039137168.1">
    <property type="nucleotide sequence ID" value="NZ_JSVC01000003.1"/>
</dbReference>
<comment type="caution">
    <text evidence="2">The sequence shown here is derived from an EMBL/GenBank/DDBJ whole genome shotgun (WGS) entry which is preliminary data.</text>
</comment>
<feature type="signal peptide" evidence="1">
    <location>
        <begin position="1"/>
        <end position="19"/>
    </location>
</feature>
<gene>
    <name evidence="2" type="ORF">OI18_03155</name>
</gene>
<dbReference type="PANTHER" id="PTHR35580:SF1">
    <property type="entry name" value="PHYTASE-LIKE DOMAIN-CONTAINING PROTEIN"/>
    <property type="match status" value="1"/>
</dbReference>
<dbReference type="InterPro" id="IPR052918">
    <property type="entry name" value="Motility_Chemotaxis_Reg"/>
</dbReference>
<accession>A0A0C1INT8</accession>
<keyword evidence="3" id="KW-1185">Reference proteome</keyword>
<dbReference type="EMBL" id="JSVC01000003">
    <property type="protein sequence ID" value="KIC95900.1"/>
    <property type="molecule type" value="Genomic_DNA"/>
</dbReference>
<dbReference type="NCBIfam" id="TIGR04131">
    <property type="entry name" value="Bac_Flav_CTERM"/>
    <property type="match status" value="1"/>
</dbReference>
<reference evidence="2 3" key="1">
    <citation type="submission" date="2014-11" db="EMBL/GenBank/DDBJ databases">
        <title>Genome sequence of Flavihumibacter solisilvae 3-3.</title>
        <authorList>
            <person name="Zhou G."/>
            <person name="Li M."/>
            <person name="Wang G."/>
        </authorList>
    </citation>
    <scope>NUCLEOTIDE SEQUENCE [LARGE SCALE GENOMIC DNA]</scope>
    <source>
        <strain evidence="2 3">3-3</strain>
    </source>
</reference>